<evidence type="ECO:0000256" key="8">
    <source>
        <dbReference type="ARBA" id="ARBA00023180"/>
    </source>
</evidence>
<keyword evidence="6 10" id="KW-0472">Membrane</keyword>
<keyword evidence="8" id="KW-0325">Glycoprotein</keyword>
<dbReference type="KEGG" id="xtr:105946994"/>
<comment type="similarity">
    <text evidence="2">Belongs to the type I cytokine receptor family. Type 1 subfamily.</text>
</comment>
<dbReference type="GeneID" id="105946994"/>
<name>A0A6I8QQL4_XENTR</name>
<dbReference type="SMART" id="SM00060">
    <property type="entry name" value="FN3"/>
    <property type="match status" value="2"/>
</dbReference>
<keyword evidence="4" id="KW-0732">Signal</keyword>
<dbReference type="GO" id="GO:0004896">
    <property type="term" value="F:cytokine receptor activity"/>
    <property type="evidence" value="ECO:0000318"/>
    <property type="project" value="GO_Central"/>
</dbReference>
<evidence type="ECO:0000256" key="3">
    <source>
        <dbReference type="ARBA" id="ARBA00022692"/>
    </source>
</evidence>
<evidence type="ECO:0000313" key="15">
    <source>
        <dbReference type="Xenbase" id="XB-GENE-29099203"/>
    </source>
</evidence>
<evidence type="ECO:0000313" key="13">
    <source>
        <dbReference type="Proteomes" id="UP000008143"/>
    </source>
</evidence>
<dbReference type="GeneTree" id="ENSGT00940000161225"/>
<dbReference type="InterPro" id="IPR015152">
    <property type="entry name" value="Growth/epo_recpt_lig-bind"/>
</dbReference>
<reference evidence="12" key="1">
    <citation type="journal article" date="2010" name="Science">
        <title>The genome of the Western clawed frog Xenopus tropicalis.</title>
        <authorList>
            <person name="Hellsten U."/>
            <person name="Harland R.M."/>
            <person name="Gilchrist M.J."/>
            <person name="Hendrix D."/>
            <person name="Jurka J."/>
            <person name="Kapitonov V."/>
            <person name="Ovcharenko I."/>
            <person name="Putnam N.H."/>
            <person name="Shu S."/>
            <person name="Taher L."/>
            <person name="Blitz I.L."/>
            <person name="Blumberg B."/>
            <person name="Dichmann D.S."/>
            <person name="Dubchak I."/>
            <person name="Amaya E."/>
            <person name="Detter J.C."/>
            <person name="Fletcher R."/>
            <person name="Gerhard D.S."/>
            <person name="Goodstein D."/>
            <person name="Graves T."/>
            <person name="Grigoriev I.V."/>
            <person name="Grimwood J."/>
            <person name="Kawashima T."/>
            <person name="Lindquist E."/>
            <person name="Lucas S.M."/>
            <person name="Mead P.E."/>
            <person name="Mitros T."/>
            <person name="Ogino H."/>
            <person name="Ohta Y."/>
            <person name="Poliakov A.V."/>
            <person name="Pollet N."/>
            <person name="Robert J."/>
            <person name="Salamov A."/>
            <person name="Sater A.K."/>
            <person name="Schmutz J."/>
            <person name="Terry A."/>
            <person name="Vize P.D."/>
            <person name="Warren W.C."/>
            <person name="Wells D."/>
            <person name="Wills A."/>
            <person name="Wilson R.K."/>
            <person name="Zimmerman L.B."/>
            <person name="Zorn A.M."/>
            <person name="Grainger R."/>
            <person name="Grammer T."/>
            <person name="Khokha M.K."/>
            <person name="Richardson P.M."/>
            <person name="Rokhsar D.S."/>
        </authorList>
    </citation>
    <scope>NUCLEOTIDE SEQUENCE [LARGE SCALE GENOMIC DNA]</scope>
    <source>
        <strain evidence="12">Nigerian</strain>
    </source>
</reference>
<sequence>MVFHYPCKKIIPYVWIFLPFTVQLTPQSPVTEQDIDLLSSDPYIPHCFTRSFKDLTCFWEEKNFKNDKEDSLSNHVPNSKCDGNNVSSYGFYYSRGDKENECPLTKQNGNHTLYICVFPEEDVIMFNDLTLKVKDMCLNKTLHNRKVAVEAVGLIDHPTDITVYWTGNGNKFQAAWKISEDNEFHAFFFYEVQYWPQSLSEKYIQTLQTEDQFCSLDDLQPGQLYHLRVRTMPSRNGPLEGFWGSWSDVTRFLTPWSSDAIGLHCYTSDLSAVCCNWQKNTENYEQLFYQYGGSDWLPCMESISMINCSCVFMAKSDNAVSLIMNVSSLDHTRRMYYKEPFWINHIVLPPPPELNVNPLSGGKLELNWSISELSLAKHVVYQIRYSLGENSTWKTLQFPQGIHCDVLELTPGLQYTLQMRAKPDGDKIHGFWGTWSPAVTVTLSASTGWIIPIIALFILLIPLSVLITYCVFPSSFRKLKNKLWPPLPNLHRVLDTFLTEIQKQYQPSSTLYEKPIEEPPQSSCIEILSDETLPTETQQVSQDYVQLSPPTYQNDEYWPKIGLLLLSPSQSTVSREQPSSGITNQTYFPTAWNQ</sequence>
<evidence type="ECO:0000313" key="14">
    <source>
        <dbReference type="RefSeq" id="XP_017949038.2"/>
    </source>
</evidence>
<dbReference type="PANTHER" id="PTHR23037:SF31">
    <property type="entry name" value="THROMBOPOIETIN RECEPTOR"/>
    <property type="match status" value="1"/>
</dbReference>
<dbReference type="Pfam" id="PF00041">
    <property type="entry name" value="fn3"/>
    <property type="match status" value="1"/>
</dbReference>
<feature type="domain" description="Fibronectin type-III" evidence="11">
    <location>
        <begin position="350"/>
        <end position="447"/>
    </location>
</feature>
<dbReference type="OMA" id="HGPTYQG"/>
<dbReference type="OrthoDB" id="8608526at2759"/>
<reference evidence="12" key="2">
    <citation type="submission" date="2020-05" db="UniProtKB">
        <authorList>
            <consortium name="Ensembl"/>
        </authorList>
    </citation>
    <scope>IDENTIFICATION</scope>
</reference>
<evidence type="ECO:0000256" key="5">
    <source>
        <dbReference type="ARBA" id="ARBA00022989"/>
    </source>
</evidence>
<dbReference type="PROSITE" id="PS01352">
    <property type="entry name" value="HEMATOPO_REC_L_F1"/>
    <property type="match status" value="1"/>
</dbReference>
<dbReference type="Gene3D" id="2.60.40.10">
    <property type="entry name" value="Immunoglobulins"/>
    <property type="match status" value="3"/>
</dbReference>
<dbReference type="Xenbase" id="XB-GENE-29099203">
    <property type="gene designation" value="mpl"/>
</dbReference>
<evidence type="ECO:0000256" key="9">
    <source>
        <dbReference type="SAM" id="MobiDB-lite"/>
    </source>
</evidence>
<protein>
    <submittedName>
        <fullName evidence="12 14">Thrombopoietin receptor</fullName>
    </submittedName>
</protein>
<evidence type="ECO:0000256" key="1">
    <source>
        <dbReference type="ARBA" id="ARBA00004479"/>
    </source>
</evidence>
<feature type="region of interest" description="Disordered" evidence="9">
    <location>
        <begin position="574"/>
        <end position="594"/>
    </location>
</feature>
<evidence type="ECO:0000256" key="7">
    <source>
        <dbReference type="ARBA" id="ARBA00023170"/>
    </source>
</evidence>
<dbReference type="Pfam" id="PF09067">
    <property type="entry name" value="EpoR_lig-bind"/>
    <property type="match status" value="2"/>
</dbReference>
<keyword evidence="5 10" id="KW-1133">Transmembrane helix</keyword>
<dbReference type="AGR" id="Xenbase:XB-GENE-29099203"/>
<feature type="domain" description="Fibronectin type-III" evidence="11">
    <location>
        <begin position="157"/>
        <end position="257"/>
    </location>
</feature>
<dbReference type="SUPFAM" id="SSF49265">
    <property type="entry name" value="Fibronectin type III"/>
    <property type="match status" value="3"/>
</dbReference>
<evidence type="ECO:0000256" key="6">
    <source>
        <dbReference type="ARBA" id="ARBA00023136"/>
    </source>
</evidence>
<dbReference type="PROSITE" id="PS50853">
    <property type="entry name" value="FN3"/>
    <property type="match status" value="2"/>
</dbReference>
<reference evidence="14" key="3">
    <citation type="submission" date="2025-04" db="UniProtKB">
        <authorList>
            <consortium name="RefSeq"/>
        </authorList>
    </citation>
    <scope>IDENTIFICATION</scope>
    <source>
        <strain evidence="14">Nigerian</strain>
        <tissue evidence="14">Liver and blood</tissue>
    </source>
</reference>
<dbReference type="GO" id="GO:0030220">
    <property type="term" value="P:platelet formation"/>
    <property type="evidence" value="ECO:0000318"/>
    <property type="project" value="GO_Central"/>
</dbReference>
<dbReference type="PANTHER" id="PTHR23037">
    <property type="entry name" value="CYTOKINE RECEPTOR"/>
    <property type="match status" value="1"/>
</dbReference>
<organism evidence="12">
    <name type="scientific">Xenopus tropicalis</name>
    <name type="common">Western clawed frog</name>
    <name type="synonym">Silurana tropicalis</name>
    <dbReference type="NCBI Taxonomy" id="8364"/>
    <lineage>
        <taxon>Eukaryota</taxon>
        <taxon>Metazoa</taxon>
        <taxon>Chordata</taxon>
        <taxon>Craniata</taxon>
        <taxon>Vertebrata</taxon>
        <taxon>Euteleostomi</taxon>
        <taxon>Amphibia</taxon>
        <taxon>Batrachia</taxon>
        <taxon>Anura</taxon>
        <taxon>Pipoidea</taxon>
        <taxon>Pipidae</taxon>
        <taxon>Xenopodinae</taxon>
        <taxon>Xenopus</taxon>
        <taxon>Silurana</taxon>
    </lineage>
</organism>
<dbReference type="GO" id="GO:0009897">
    <property type="term" value="C:external side of plasma membrane"/>
    <property type="evidence" value="ECO:0000318"/>
    <property type="project" value="GO_Central"/>
</dbReference>
<evidence type="ECO:0000313" key="12">
    <source>
        <dbReference type="Ensembl" id="ENSXETP00000071555"/>
    </source>
</evidence>
<gene>
    <name evidence="12 14 15" type="primary">mpl</name>
</gene>
<evidence type="ECO:0000256" key="2">
    <source>
        <dbReference type="ARBA" id="ARBA00007885"/>
    </source>
</evidence>
<keyword evidence="3 10" id="KW-0812">Transmembrane</keyword>
<dbReference type="CTD" id="4352"/>
<dbReference type="AlphaFoldDB" id="A0A6I8QQL4"/>
<accession>A0A6I8QQL4</accession>
<evidence type="ECO:0000259" key="11">
    <source>
        <dbReference type="PROSITE" id="PS50853"/>
    </source>
</evidence>
<keyword evidence="13" id="KW-1185">Reference proteome</keyword>
<proteinExistence type="inferred from homology"/>
<dbReference type="CDD" id="cd00063">
    <property type="entry name" value="FN3"/>
    <property type="match status" value="2"/>
</dbReference>
<dbReference type="RefSeq" id="XP_017949038.2">
    <property type="nucleotide sequence ID" value="XM_018093549.2"/>
</dbReference>
<evidence type="ECO:0000256" key="4">
    <source>
        <dbReference type="ARBA" id="ARBA00022729"/>
    </source>
</evidence>
<comment type="subcellular location">
    <subcellularLocation>
        <location evidence="1">Membrane</location>
        <topology evidence="1">Single-pass type I membrane protein</topology>
    </subcellularLocation>
</comment>
<evidence type="ECO:0000256" key="10">
    <source>
        <dbReference type="SAM" id="Phobius"/>
    </source>
</evidence>
<dbReference type="InterPro" id="IPR003528">
    <property type="entry name" value="Long_hematopoietin_rcpt_CS"/>
</dbReference>
<dbReference type="InterPro" id="IPR003961">
    <property type="entry name" value="FN3_dom"/>
</dbReference>
<dbReference type="Ensembl" id="ENSXETT00000074531">
    <property type="protein sequence ID" value="ENSXETP00000071555"/>
    <property type="gene ID" value="ENSXETG00000037903"/>
</dbReference>
<dbReference type="Proteomes" id="UP000008143">
    <property type="component" value="Chromosome 4"/>
</dbReference>
<keyword evidence="7 14" id="KW-0675">Receptor</keyword>
<dbReference type="Bgee" id="ENSXETG00000037903">
    <property type="expression patterns" value="Expressed in liver"/>
</dbReference>
<feature type="transmembrane region" description="Helical" evidence="10">
    <location>
        <begin position="449"/>
        <end position="472"/>
    </location>
</feature>
<dbReference type="InterPro" id="IPR013783">
    <property type="entry name" value="Ig-like_fold"/>
</dbReference>
<dbReference type="InterPro" id="IPR036116">
    <property type="entry name" value="FN3_sf"/>
</dbReference>
<dbReference type="GO" id="GO:0038163">
    <property type="term" value="P:thrombopoietin-mediated signaling pathway"/>
    <property type="evidence" value="ECO:0000318"/>
    <property type="project" value="GO_Central"/>
</dbReference>